<name>X1RKT7_9ZZZZ</name>
<protein>
    <submittedName>
        <fullName evidence="2">Uncharacterized protein</fullName>
    </submittedName>
</protein>
<evidence type="ECO:0000256" key="1">
    <source>
        <dbReference type="SAM" id="Phobius"/>
    </source>
</evidence>
<comment type="caution">
    <text evidence="2">The sequence shown here is derived from an EMBL/GenBank/DDBJ whole genome shotgun (WGS) entry which is preliminary data.</text>
</comment>
<feature type="transmembrane region" description="Helical" evidence="1">
    <location>
        <begin position="49"/>
        <end position="70"/>
    </location>
</feature>
<reference evidence="2" key="1">
    <citation type="journal article" date="2014" name="Front. Microbiol.">
        <title>High frequency of phylogenetically diverse reductive dehalogenase-homologous genes in deep subseafloor sedimentary metagenomes.</title>
        <authorList>
            <person name="Kawai M."/>
            <person name="Futagami T."/>
            <person name="Toyoda A."/>
            <person name="Takaki Y."/>
            <person name="Nishi S."/>
            <person name="Hori S."/>
            <person name="Arai W."/>
            <person name="Tsubouchi T."/>
            <person name="Morono Y."/>
            <person name="Uchiyama I."/>
            <person name="Ito T."/>
            <person name="Fujiyama A."/>
            <person name="Inagaki F."/>
            <person name="Takami H."/>
        </authorList>
    </citation>
    <scope>NUCLEOTIDE SEQUENCE</scope>
    <source>
        <strain evidence="2">Expedition CK06-06</strain>
    </source>
</reference>
<keyword evidence="1" id="KW-1133">Transmembrane helix</keyword>
<sequence length="77" mass="8489">MKGKEHDPLPPEKARRKEELLLKGRLYGLAQNEAEELKALLSEEAWSDFAAGLIGMIAVLGLLALIGAFIDSLTRRD</sequence>
<dbReference type="AlphaFoldDB" id="X1RKT7"/>
<dbReference type="EMBL" id="BARW01010862">
    <property type="protein sequence ID" value="GAI81387.1"/>
    <property type="molecule type" value="Genomic_DNA"/>
</dbReference>
<accession>X1RKT7</accession>
<keyword evidence="1" id="KW-0812">Transmembrane</keyword>
<organism evidence="2">
    <name type="scientific">marine sediment metagenome</name>
    <dbReference type="NCBI Taxonomy" id="412755"/>
    <lineage>
        <taxon>unclassified sequences</taxon>
        <taxon>metagenomes</taxon>
        <taxon>ecological metagenomes</taxon>
    </lineage>
</organism>
<gene>
    <name evidence="2" type="ORF">S12H4_21189</name>
</gene>
<evidence type="ECO:0000313" key="2">
    <source>
        <dbReference type="EMBL" id="GAI81387.1"/>
    </source>
</evidence>
<proteinExistence type="predicted"/>
<keyword evidence="1" id="KW-0472">Membrane</keyword>